<comment type="caution">
    <text evidence="7">The sequence shown here is derived from an EMBL/GenBank/DDBJ whole genome shotgun (WGS) entry which is preliminary data.</text>
</comment>
<dbReference type="AlphaFoldDB" id="A0A495IML7"/>
<dbReference type="EMBL" id="RBKS01000001">
    <property type="protein sequence ID" value="RKR76688.1"/>
    <property type="molecule type" value="Genomic_DNA"/>
</dbReference>
<dbReference type="GO" id="GO:0016020">
    <property type="term" value="C:membrane"/>
    <property type="evidence" value="ECO:0007669"/>
    <property type="project" value="UniProtKB-SubCell"/>
</dbReference>
<gene>
    <name evidence="7" type="ORF">C8E83_3865</name>
</gene>
<feature type="transmembrane region" description="Helical" evidence="5">
    <location>
        <begin position="116"/>
        <end position="134"/>
    </location>
</feature>
<proteinExistence type="predicted"/>
<organism evidence="7 8">
    <name type="scientific">Frondihabitans australicus</name>
    <dbReference type="NCBI Taxonomy" id="386892"/>
    <lineage>
        <taxon>Bacteria</taxon>
        <taxon>Bacillati</taxon>
        <taxon>Actinomycetota</taxon>
        <taxon>Actinomycetes</taxon>
        <taxon>Micrococcales</taxon>
        <taxon>Microbacteriaceae</taxon>
        <taxon>Frondihabitans</taxon>
    </lineage>
</organism>
<name>A0A495IML7_9MICO</name>
<evidence type="ECO:0000256" key="4">
    <source>
        <dbReference type="ARBA" id="ARBA00023136"/>
    </source>
</evidence>
<dbReference type="InterPro" id="IPR049453">
    <property type="entry name" value="Memb_transporter_dom"/>
</dbReference>
<protein>
    <submittedName>
        <fullName evidence="7">Putative membrane protein YccC</fullName>
    </submittedName>
</protein>
<evidence type="ECO:0000256" key="3">
    <source>
        <dbReference type="ARBA" id="ARBA00022989"/>
    </source>
</evidence>
<evidence type="ECO:0000259" key="6">
    <source>
        <dbReference type="Pfam" id="PF13515"/>
    </source>
</evidence>
<feature type="transmembrane region" description="Helical" evidence="5">
    <location>
        <begin position="141"/>
        <end position="159"/>
    </location>
</feature>
<dbReference type="Pfam" id="PF13515">
    <property type="entry name" value="FUSC_2"/>
    <property type="match status" value="1"/>
</dbReference>
<feature type="transmembrane region" description="Helical" evidence="5">
    <location>
        <begin position="165"/>
        <end position="184"/>
    </location>
</feature>
<feature type="transmembrane region" description="Helical" evidence="5">
    <location>
        <begin position="89"/>
        <end position="110"/>
    </location>
</feature>
<reference evidence="7 8" key="1">
    <citation type="submission" date="2018-10" db="EMBL/GenBank/DDBJ databases">
        <title>Sequencing the genomes of 1000 actinobacteria strains.</title>
        <authorList>
            <person name="Klenk H.-P."/>
        </authorList>
    </citation>
    <scope>NUCLEOTIDE SEQUENCE [LARGE SCALE GENOMIC DNA]</scope>
    <source>
        <strain evidence="7 8">DSM 17894</strain>
    </source>
</reference>
<feature type="domain" description="Integral membrane bound transporter" evidence="6">
    <location>
        <begin position="434"/>
        <end position="558"/>
    </location>
</feature>
<comment type="subcellular location">
    <subcellularLocation>
        <location evidence="1">Membrane</location>
        <topology evidence="1">Multi-pass membrane protein</topology>
    </subcellularLocation>
</comment>
<sequence>MPRRPRAHRSDRSPATHGVSLWDRVLMHDIGLVKLDAAGRVLLCLPASMAAGFAVSLLFGLPAIVGIMLGALPAFLSCFVVVDVKTSRVAARCAALYVPFAVALFCSIALREFRVLELVLIVLLLFVQFYASKFGVLAGDFGAGLFAAYLCGLLLPLPLASFPALALIFAVSLAATIVVRSAVFHPDAYRSLMRTRRAFLAWQTRVLESAVDVLGASSGEHATSGRGAGSRELARLRRRRARSHEAALIADGLLAQPGSGPTGETAQRLHSLLFDTEQAVDGIARVATELHAAGAPAVVREGVAGAVRLVLERSGREGDRAARRLLAWADSEPEVLGDARWANAVHRVALLLSDLHSTVAAWQEVRRDLESSGEGVPFESPVVLMMGRPSGAGPVLGDELASGGLRGPWKRFKVSPALRTAIQASISVALVEPIALLLDGQRFYWGVIGVMVVLAGTNSTHDRVRKMISRGAGTVIGGVIGVSLVDLVGLDHPWWTLVIVVASLTLGMYGFGRAYVFWVIGLVVTLCQVYNYSGQFSDSLIAYRLVENLLGGLVAVIVSAVVLPIATGAMIRRAVIRQLASVRGFLEAAGGFAVTGAARTAGAAGDGAESAALLRNASRAVDQATYQLDSVLQPIVRFPTGGGDRRDDATRTALAGVAVTLRGIAYRGERNRALTEAHADQVRAIVEVFSGSLTALSEGVARSGTPESGVARAVSTATGAIRVVDSGEADAGNAARRVPAAPRAAATRAAGSKSAAPRVWRSPAGLITALDESLGDSPDDTLLSYRLHALLRVDEALSRLAGLYGLRVEAGATTPDLVERRARVTASHVRRRFPAV</sequence>
<dbReference type="Proteomes" id="UP000280008">
    <property type="component" value="Unassembled WGS sequence"/>
</dbReference>
<feature type="transmembrane region" description="Helical" evidence="5">
    <location>
        <begin position="467"/>
        <end position="488"/>
    </location>
</feature>
<keyword evidence="3 5" id="KW-1133">Transmembrane helix</keyword>
<keyword evidence="4 5" id="KW-0472">Membrane</keyword>
<keyword evidence="8" id="KW-1185">Reference proteome</keyword>
<evidence type="ECO:0000313" key="8">
    <source>
        <dbReference type="Proteomes" id="UP000280008"/>
    </source>
</evidence>
<feature type="transmembrane region" description="Helical" evidence="5">
    <location>
        <begin position="37"/>
        <end position="57"/>
    </location>
</feature>
<accession>A0A495IML7</accession>
<evidence type="ECO:0000313" key="7">
    <source>
        <dbReference type="EMBL" id="RKR76688.1"/>
    </source>
</evidence>
<feature type="transmembrane region" description="Helical" evidence="5">
    <location>
        <begin position="553"/>
        <end position="571"/>
    </location>
</feature>
<feature type="transmembrane region" description="Helical" evidence="5">
    <location>
        <begin position="516"/>
        <end position="533"/>
    </location>
</feature>
<evidence type="ECO:0000256" key="2">
    <source>
        <dbReference type="ARBA" id="ARBA00022692"/>
    </source>
</evidence>
<evidence type="ECO:0000256" key="1">
    <source>
        <dbReference type="ARBA" id="ARBA00004141"/>
    </source>
</evidence>
<feature type="transmembrane region" description="Helical" evidence="5">
    <location>
        <begin position="63"/>
        <end position="82"/>
    </location>
</feature>
<keyword evidence="2 5" id="KW-0812">Transmembrane</keyword>
<evidence type="ECO:0000256" key="5">
    <source>
        <dbReference type="SAM" id="Phobius"/>
    </source>
</evidence>